<protein>
    <submittedName>
        <fullName evidence="5">Family 1 glycosylhydrolase</fullName>
    </submittedName>
</protein>
<comment type="similarity">
    <text evidence="1 4">Belongs to the glycosyl hydrolase 1 family.</text>
</comment>
<evidence type="ECO:0000313" key="5">
    <source>
        <dbReference type="EMBL" id="NJP90902.1"/>
    </source>
</evidence>
<keyword evidence="6" id="KW-1185">Reference proteome</keyword>
<organism evidence="5 6">
    <name type="scientific">Nonomuraea composti</name>
    <dbReference type="NCBI Taxonomy" id="2720023"/>
    <lineage>
        <taxon>Bacteria</taxon>
        <taxon>Bacillati</taxon>
        <taxon>Actinomycetota</taxon>
        <taxon>Actinomycetes</taxon>
        <taxon>Streptosporangiales</taxon>
        <taxon>Streptosporangiaceae</taxon>
        <taxon>Nonomuraea</taxon>
    </lineage>
</organism>
<proteinExistence type="inferred from homology"/>
<dbReference type="Pfam" id="PF00232">
    <property type="entry name" value="Glyco_hydro_1"/>
    <property type="match status" value="2"/>
</dbReference>
<gene>
    <name evidence="5" type="ORF">HCN51_15790</name>
</gene>
<dbReference type="SUPFAM" id="SSF51445">
    <property type="entry name" value="(Trans)glycosidases"/>
    <property type="match status" value="1"/>
</dbReference>
<dbReference type="InterPro" id="IPR017853">
    <property type="entry name" value="GH"/>
</dbReference>
<accession>A0ABX1B232</accession>
<evidence type="ECO:0000256" key="4">
    <source>
        <dbReference type="RuleBase" id="RU003690"/>
    </source>
</evidence>
<comment type="caution">
    <text evidence="5">The sequence shown here is derived from an EMBL/GenBank/DDBJ whole genome shotgun (WGS) entry which is preliminary data.</text>
</comment>
<keyword evidence="2" id="KW-0378">Hydrolase</keyword>
<dbReference type="PANTHER" id="PTHR10353">
    <property type="entry name" value="GLYCOSYL HYDROLASE"/>
    <property type="match status" value="1"/>
</dbReference>
<dbReference type="EMBL" id="JAATEP010000009">
    <property type="protein sequence ID" value="NJP90902.1"/>
    <property type="molecule type" value="Genomic_DNA"/>
</dbReference>
<evidence type="ECO:0000256" key="3">
    <source>
        <dbReference type="ARBA" id="ARBA00023295"/>
    </source>
</evidence>
<reference evidence="5 6" key="1">
    <citation type="submission" date="2020-03" db="EMBL/GenBank/DDBJ databases">
        <title>WGS of actinomycetes isolated from Thailand.</title>
        <authorList>
            <person name="Thawai C."/>
        </authorList>
    </citation>
    <scope>NUCLEOTIDE SEQUENCE [LARGE SCALE GENOMIC DNA]</scope>
    <source>
        <strain evidence="5 6">FMUSA5-5</strain>
    </source>
</reference>
<evidence type="ECO:0000256" key="1">
    <source>
        <dbReference type="ARBA" id="ARBA00010838"/>
    </source>
</evidence>
<sequence length="420" mass="46238">MPAFPDSFLWGAATSGHQVEGNNTSSDVWAMEHVPGSTFHEPSGDACDSYHRYPEDIDLLADAGLNAYRFSVEWSRIEPEKGRFSRAELDHYLRMAATCHERGLTPVVTLSHFTVPAWFARDGAWNQPEAPELFERYCRQVIAHFAGEVTWWVTLNEPNVGALLSASGLLAYGGSAEAAREDPKETFARRVGGEPSTATVALPVTTPEGVANLCEAHRRARTAIRELQPKARVGWSLTIQDFQAGAGGEQRAADMLRQIVEPFLELSKDDDFVGVQTYTRMVFGPDGPLKQPRTERTFQTGWEYYPQALSNAVRLAASFTGVPVLVTEHGIATADDDLRVAYLREALTGLRGAVADGTAVLGYLHWTLLDNWEWHAGYAMTFGLVALDRETFERAPKPSLRYLGRVAATNGACLDDNSSS</sequence>
<dbReference type="InterPro" id="IPR001360">
    <property type="entry name" value="Glyco_hydro_1"/>
</dbReference>
<dbReference type="Proteomes" id="UP000696294">
    <property type="component" value="Unassembled WGS sequence"/>
</dbReference>
<dbReference type="PRINTS" id="PR00131">
    <property type="entry name" value="GLHYDRLASE1"/>
</dbReference>
<name>A0ABX1B232_9ACTN</name>
<evidence type="ECO:0000313" key="6">
    <source>
        <dbReference type="Proteomes" id="UP000696294"/>
    </source>
</evidence>
<dbReference type="Gene3D" id="3.20.20.80">
    <property type="entry name" value="Glycosidases"/>
    <property type="match status" value="1"/>
</dbReference>
<evidence type="ECO:0000256" key="2">
    <source>
        <dbReference type="ARBA" id="ARBA00022801"/>
    </source>
</evidence>
<dbReference type="PANTHER" id="PTHR10353:SF36">
    <property type="entry name" value="LP05116P"/>
    <property type="match status" value="1"/>
</dbReference>
<keyword evidence="3" id="KW-0326">Glycosidase</keyword>